<keyword evidence="2" id="KW-0238">DNA-binding</keyword>
<sequence>MTVAPELPRDLPQLLSSVERLMTRRLAAELEAEGCSVEEWRVLSLLSDGRGHTMSDVAEYALMPAPSLTKLVDRLVSGALAYRRKDPGDGRRVLVYLSSRGRSRHRALAVPVERAEAQMWDGLAGARDLADGLTRLKAQLSRVPEPVRADR</sequence>
<dbReference type="PANTHER" id="PTHR33164">
    <property type="entry name" value="TRANSCRIPTIONAL REGULATOR, MARR FAMILY"/>
    <property type="match status" value="1"/>
</dbReference>
<dbReference type="InterPro" id="IPR000835">
    <property type="entry name" value="HTH_MarR-typ"/>
</dbReference>
<organism evidence="5">
    <name type="scientific">Streptomyces sp. R08</name>
    <dbReference type="NCBI Taxonomy" id="3238624"/>
    <lineage>
        <taxon>Bacteria</taxon>
        <taxon>Bacillati</taxon>
        <taxon>Actinomycetota</taxon>
        <taxon>Actinomycetes</taxon>
        <taxon>Kitasatosporales</taxon>
        <taxon>Streptomycetaceae</taxon>
        <taxon>Streptomyces</taxon>
    </lineage>
</organism>
<dbReference type="EMBL" id="CP163431">
    <property type="protein sequence ID" value="XDQ06970.1"/>
    <property type="molecule type" value="Genomic_DNA"/>
</dbReference>
<feature type="domain" description="HTH marR-type" evidence="4">
    <location>
        <begin position="8"/>
        <end position="145"/>
    </location>
</feature>
<accession>A0AB39MKR5</accession>
<dbReference type="AlphaFoldDB" id="A0AB39MKR5"/>
<dbReference type="InterPro" id="IPR036388">
    <property type="entry name" value="WH-like_DNA-bd_sf"/>
</dbReference>
<dbReference type="RefSeq" id="WP_369191815.1">
    <property type="nucleotide sequence ID" value="NZ_CP163431.1"/>
</dbReference>
<name>A0AB39MKR5_9ACTN</name>
<dbReference type="InterPro" id="IPR039422">
    <property type="entry name" value="MarR/SlyA-like"/>
</dbReference>
<reference evidence="5" key="1">
    <citation type="submission" date="2024-07" db="EMBL/GenBank/DDBJ databases">
        <authorList>
            <person name="Yu S.T."/>
        </authorList>
    </citation>
    <scope>NUCLEOTIDE SEQUENCE</scope>
    <source>
        <strain evidence="5">R08</strain>
    </source>
</reference>
<dbReference type="SUPFAM" id="SSF46785">
    <property type="entry name" value="Winged helix' DNA-binding domain"/>
    <property type="match status" value="1"/>
</dbReference>
<evidence type="ECO:0000256" key="2">
    <source>
        <dbReference type="ARBA" id="ARBA00023125"/>
    </source>
</evidence>
<dbReference type="PANTHER" id="PTHR33164:SF64">
    <property type="entry name" value="TRANSCRIPTIONAL REGULATOR SLYA"/>
    <property type="match status" value="1"/>
</dbReference>
<keyword evidence="3" id="KW-0804">Transcription</keyword>
<proteinExistence type="predicted"/>
<dbReference type="SMART" id="SM00347">
    <property type="entry name" value="HTH_MARR"/>
    <property type="match status" value="1"/>
</dbReference>
<protein>
    <submittedName>
        <fullName evidence="5">MarR family winged helix-turn-helix transcriptional regulator</fullName>
    </submittedName>
</protein>
<evidence type="ECO:0000259" key="4">
    <source>
        <dbReference type="PROSITE" id="PS50995"/>
    </source>
</evidence>
<keyword evidence="1" id="KW-0805">Transcription regulation</keyword>
<dbReference type="PROSITE" id="PS50995">
    <property type="entry name" value="HTH_MARR_2"/>
    <property type="match status" value="1"/>
</dbReference>
<gene>
    <name evidence="5" type="ORF">AB5J58_45325</name>
</gene>
<dbReference type="Gene3D" id="1.10.10.10">
    <property type="entry name" value="Winged helix-like DNA-binding domain superfamily/Winged helix DNA-binding domain"/>
    <property type="match status" value="1"/>
</dbReference>
<dbReference type="InterPro" id="IPR036390">
    <property type="entry name" value="WH_DNA-bd_sf"/>
</dbReference>
<dbReference type="GO" id="GO:0003700">
    <property type="term" value="F:DNA-binding transcription factor activity"/>
    <property type="evidence" value="ECO:0007669"/>
    <property type="project" value="InterPro"/>
</dbReference>
<dbReference type="GO" id="GO:0006950">
    <property type="term" value="P:response to stress"/>
    <property type="evidence" value="ECO:0007669"/>
    <property type="project" value="TreeGrafter"/>
</dbReference>
<dbReference type="GO" id="GO:0003677">
    <property type="term" value="F:DNA binding"/>
    <property type="evidence" value="ECO:0007669"/>
    <property type="project" value="UniProtKB-KW"/>
</dbReference>
<evidence type="ECO:0000313" key="5">
    <source>
        <dbReference type="EMBL" id="XDQ06970.1"/>
    </source>
</evidence>
<evidence type="ECO:0000256" key="3">
    <source>
        <dbReference type="ARBA" id="ARBA00023163"/>
    </source>
</evidence>
<dbReference type="Pfam" id="PF12802">
    <property type="entry name" value="MarR_2"/>
    <property type="match status" value="1"/>
</dbReference>
<evidence type="ECO:0000256" key="1">
    <source>
        <dbReference type="ARBA" id="ARBA00023015"/>
    </source>
</evidence>